<name>A0A0M0LI00_9BACI</name>
<dbReference type="InterPro" id="IPR035211">
    <property type="entry name" value="DUF5325"/>
</dbReference>
<protein>
    <recommendedName>
        <fullName evidence="4">YlaF family protein</fullName>
    </recommendedName>
</protein>
<evidence type="ECO:0008006" key="4">
    <source>
        <dbReference type="Google" id="ProtNLM"/>
    </source>
</evidence>
<feature type="transmembrane region" description="Helical" evidence="1">
    <location>
        <begin position="7"/>
        <end position="26"/>
    </location>
</feature>
<evidence type="ECO:0000313" key="3">
    <source>
        <dbReference type="Proteomes" id="UP000037558"/>
    </source>
</evidence>
<dbReference type="PATRIC" id="fig|284581.3.peg.729"/>
<sequence>MKKIKWIFMFYAVLATISIMAIGVFIGEQSILGILLAIVALIIIMGLGFTKKKQLRERGEL</sequence>
<keyword evidence="3" id="KW-1185">Reference proteome</keyword>
<organism evidence="2 3">
    <name type="scientific">Priestia koreensis</name>
    <dbReference type="NCBI Taxonomy" id="284581"/>
    <lineage>
        <taxon>Bacteria</taxon>
        <taxon>Bacillati</taxon>
        <taxon>Bacillota</taxon>
        <taxon>Bacilli</taxon>
        <taxon>Bacillales</taxon>
        <taxon>Bacillaceae</taxon>
        <taxon>Priestia</taxon>
    </lineage>
</organism>
<reference evidence="3" key="1">
    <citation type="submission" date="2015-08" db="EMBL/GenBank/DDBJ databases">
        <title>Fjat-14210 dsm16467.</title>
        <authorList>
            <person name="Liu B."/>
            <person name="Wang J."/>
            <person name="Zhu Y."/>
            <person name="Liu G."/>
            <person name="Chen Q."/>
            <person name="Chen Z."/>
            <person name="Lan J."/>
            <person name="Che J."/>
            <person name="Ge C."/>
            <person name="Shi H."/>
            <person name="Pan Z."/>
            <person name="Liu X."/>
        </authorList>
    </citation>
    <scope>NUCLEOTIDE SEQUENCE [LARGE SCALE GENOMIC DNA]</scope>
    <source>
        <strain evidence="3">DSM 16467</strain>
    </source>
</reference>
<dbReference type="RefSeq" id="WP_053399765.1">
    <property type="nucleotide sequence ID" value="NZ_JAMAUM010000002.1"/>
</dbReference>
<dbReference type="STRING" id="284581.AMD01_02310"/>
<gene>
    <name evidence="2" type="ORF">AMD01_02310</name>
</gene>
<feature type="transmembrane region" description="Helical" evidence="1">
    <location>
        <begin position="32"/>
        <end position="50"/>
    </location>
</feature>
<evidence type="ECO:0000256" key="1">
    <source>
        <dbReference type="SAM" id="Phobius"/>
    </source>
</evidence>
<keyword evidence="1" id="KW-1133">Transmembrane helix</keyword>
<dbReference type="EMBL" id="LILC01000002">
    <property type="protein sequence ID" value="KOO50601.1"/>
    <property type="molecule type" value="Genomic_DNA"/>
</dbReference>
<keyword evidence="1" id="KW-0472">Membrane</keyword>
<dbReference type="Pfam" id="PF17259">
    <property type="entry name" value="DUF5325"/>
    <property type="match status" value="1"/>
</dbReference>
<keyword evidence="1" id="KW-0812">Transmembrane</keyword>
<dbReference type="OrthoDB" id="2679959at2"/>
<evidence type="ECO:0000313" key="2">
    <source>
        <dbReference type="EMBL" id="KOO50601.1"/>
    </source>
</evidence>
<comment type="caution">
    <text evidence="2">The sequence shown here is derived from an EMBL/GenBank/DDBJ whole genome shotgun (WGS) entry which is preliminary data.</text>
</comment>
<dbReference type="AlphaFoldDB" id="A0A0M0LI00"/>
<dbReference type="Proteomes" id="UP000037558">
    <property type="component" value="Unassembled WGS sequence"/>
</dbReference>
<accession>A0A0M0LI00</accession>
<proteinExistence type="predicted"/>